<dbReference type="InterPro" id="IPR008482">
    <property type="entry name" value="DUF763"/>
</dbReference>
<dbReference type="AlphaFoldDB" id="A0A7C5L758"/>
<protein>
    <submittedName>
        <fullName evidence="1">DUF763 domain-containing protein</fullName>
    </submittedName>
</protein>
<reference evidence="1" key="1">
    <citation type="journal article" date="2020" name="mSystems">
        <title>Genome- and Community-Level Interaction Insights into Carbon Utilization and Element Cycling Functions of Hydrothermarchaeota in Hydrothermal Sediment.</title>
        <authorList>
            <person name="Zhou Z."/>
            <person name="Liu Y."/>
            <person name="Xu W."/>
            <person name="Pan J."/>
            <person name="Luo Z.H."/>
            <person name="Li M."/>
        </authorList>
    </citation>
    <scope>NUCLEOTIDE SEQUENCE [LARGE SCALE GENOMIC DNA]</scope>
    <source>
        <strain evidence="1">SpSt-1056</strain>
    </source>
</reference>
<comment type="caution">
    <text evidence="1">The sequence shown here is derived from an EMBL/GenBank/DDBJ whole genome shotgun (WGS) entry which is preliminary data.</text>
</comment>
<organism evidence="1">
    <name type="scientific">Caldiarchaeum subterraneum</name>
    <dbReference type="NCBI Taxonomy" id="311458"/>
    <lineage>
        <taxon>Archaea</taxon>
        <taxon>Nitrososphaerota</taxon>
        <taxon>Candidatus Caldarchaeales</taxon>
        <taxon>Candidatus Caldarchaeaceae</taxon>
        <taxon>Candidatus Caldarchaeum</taxon>
    </lineage>
</organism>
<accession>A0A7C5L758</accession>
<gene>
    <name evidence="1" type="ORF">ENM11_03595</name>
</gene>
<dbReference type="Pfam" id="PF05559">
    <property type="entry name" value="DUF763"/>
    <property type="match status" value="1"/>
</dbReference>
<name>A0A7C5L758_CALS0</name>
<evidence type="ECO:0000313" key="1">
    <source>
        <dbReference type="EMBL" id="HHK68225.1"/>
    </source>
</evidence>
<dbReference type="PANTHER" id="PTHR38597">
    <property type="entry name" value="BLL3834 PROTEIN"/>
    <property type="match status" value="1"/>
</dbReference>
<proteinExistence type="predicted"/>
<dbReference type="PANTHER" id="PTHR38597:SF1">
    <property type="entry name" value="BLL3834 PROTEIN"/>
    <property type="match status" value="1"/>
</dbReference>
<sequence>MFRAGVRELRGWSGRSARFHYNKSRQLISEFVNSFLNLHGPDELVAGFAEPFFTDFVIVISGLDEMSGDSTLVMGSILKECLTARSGVAALGGRFTNRFKIPQELPAVASLFGFSEKQAQHLIYCSRMVAKTDSVAIQDGFDLYFHMMMLSHSGIWTVIQQSINPYTLAVRRYHWFSGYLRSFVEEPHTGIISVEKKPRILDMTAKESRQSRKASLDILANDVPKLQRLYTFANIPNQTTLDEEGRKVADFLRPHERISWALVHELEKDIPRDYEALLAVRRVGRGIIRLLAFGVYVLYGVKPSLRDPAITPYEVAKTYSEDHFLWRLQQAVDSVKNSNLPPELKRHSLRRLAEVFGGGEAESIAA</sequence>
<dbReference type="EMBL" id="DRWN01000026">
    <property type="protein sequence ID" value="HHK68225.1"/>
    <property type="molecule type" value="Genomic_DNA"/>
</dbReference>